<keyword evidence="2 11" id="KW-0963">Cytoplasm</keyword>
<dbReference type="InterPro" id="IPR020568">
    <property type="entry name" value="Ribosomal_Su5_D2-typ_SF"/>
</dbReference>
<evidence type="ECO:0000256" key="12">
    <source>
        <dbReference type="NCBIfam" id="TIGR00131"/>
    </source>
</evidence>
<dbReference type="InterPro" id="IPR006206">
    <property type="entry name" value="Mevalonate/galactokinase"/>
</dbReference>
<gene>
    <name evidence="11" type="primary">galK</name>
    <name evidence="16" type="ORF">IFO69_06545</name>
</gene>
<dbReference type="PRINTS" id="PR00959">
    <property type="entry name" value="MEVGALKINASE"/>
</dbReference>
<feature type="active site" description="Proton acceptor" evidence="11">
    <location>
        <position position="169"/>
    </location>
</feature>
<dbReference type="Gene3D" id="3.30.70.890">
    <property type="entry name" value="GHMP kinase, C-terminal domain"/>
    <property type="match status" value="1"/>
</dbReference>
<keyword evidence="3 11" id="KW-0808">Transferase</keyword>
<keyword evidence="4 11" id="KW-0479">Metal-binding</keyword>
<dbReference type="NCBIfam" id="TIGR00131">
    <property type="entry name" value="gal_kin"/>
    <property type="match status" value="1"/>
</dbReference>
<evidence type="ECO:0000259" key="15">
    <source>
        <dbReference type="Pfam" id="PF10509"/>
    </source>
</evidence>
<feature type="domain" description="GHMP kinase C-terminal" evidence="14">
    <location>
        <begin position="281"/>
        <end position="361"/>
    </location>
</feature>
<evidence type="ECO:0000256" key="1">
    <source>
        <dbReference type="ARBA" id="ARBA00006566"/>
    </source>
</evidence>
<dbReference type="GO" id="GO:0004335">
    <property type="term" value="F:galactokinase activity"/>
    <property type="evidence" value="ECO:0007669"/>
    <property type="project" value="UniProtKB-EC"/>
</dbReference>
<dbReference type="InterPro" id="IPR000705">
    <property type="entry name" value="Galactokinase"/>
</dbReference>
<evidence type="ECO:0000256" key="8">
    <source>
        <dbReference type="ARBA" id="ARBA00022842"/>
    </source>
</evidence>
<comment type="function">
    <text evidence="11">Catalyzes the transfer of the gamma-phosphate of ATP to D-galactose to form alpha-D-galactose-1-phosphate (Gal-1-P).</text>
</comment>
<reference evidence="16 17" key="1">
    <citation type="submission" date="2020-09" db="EMBL/GenBank/DDBJ databases">
        <title>Echinicola sp. CAU 1574 isolated from sand of Sido Beach.</title>
        <authorList>
            <person name="Kim W."/>
        </authorList>
    </citation>
    <scope>NUCLEOTIDE SEQUENCE [LARGE SCALE GENOMIC DNA]</scope>
    <source>
        <strain evidence="16 17">CAU 1574</strain>
    </source>
</reference>
<dbReference type="InterPro" id="IPR006204">
    <property type="entry name" value="GHMP_kinase_N_dom"/>
</dbReference>
<organism evidence="16 17">
    <name type="scientific">Echinicola arenosa</name>
    <dbReference type="NCBI Taxonomy" id="2774144"/>
    <lineage>
        <taxon>Bacteria</taxon>
        <taxon>Pseudomonadati</taxon>
        <taxon>Bacteroidota</taxon>
        <taxon>Cytophagia</taxon>
        <taxon>Cytophagales</taxon>
        <taxon>Cyclobacteriaceae</taxon>
        <taxon>Echinicola</taxon>
    </lineage>
</organism>
<proteinExistence type="inferred from homology"/>
<keyword evidence="7 11" id="KW-0067">ATP-binding</keyword>
<feature type="binding site" evidence="11">
    <location>
        <begin position="119"/>
        <end position="125"/>
    </location>
    <ligand>
        <name>ATP</name>
        <dbReference type="ChEBI" id="CHEBI:30616"/>
    </ligand>
</feature>
<dbReference type="PIRSF" id="PIRSF000530">
    <property type="entry name" value="Galactokinase"/>
    <property type="match status" value="1"/>
</dbReference>
<feature type="binding site" evidence="11">
    <location>
        <position position="66"/>
    </location>
    <ligand>
        <name>ATP</name>
        <dbReference type="ChEBI" id="CHEBI:30616"/>
    </ligand>
</feature>
<dbReference type="PRINTS" id="PR00473">
    <property type="entry name" value="GALCTOKINASE"/>
</dbReference>
<dbReference type="RefSeq" id="WP_192009269.1">
    <property type="nucleotide sequence ID" value="NZ_JACYTQ010000002.1"/>
</dbReference>
<evidence type="ECO:0000256" key="10">
    <source>
        <dbReference type="ARBA" id="ARBA00023277"/>
    </source>
</evidence>
<dbReference type="PROSITE" id="PS00627">
    <property type="entry name" value="GHMP_KINASES_ATP"/>
    <property type="match status" value="1"/>
</dbReference>
<dbReference type="PANTHER" id="PTHR10457">
    <property type="entry name" value="MEVALONATE KINASE/GALACTOKINASE"/>
    <property type="match status" value="1"/>
</dbReference>
<dbReference type="SUPFAM" id="SSF54211">
    <property type="entry name" value="Ribosomal protein S5 domain 2-like"/>
    <property type="match status" value="1"/>
</dbReference>
<feature type="binding site" evidence="11">
    <location>
        <position position="157"/>
    </location>
    <ligand>
        <name>Mg(2+)</name>
        <dbReference type="ChEBI" id="CHEBI:18420"/>
    </ligand>
</feature>
<dbReference type="PANTHER" id="PTHR10457:SF7">
    <property type="entry name" value="GALACTOKINASE-RELATED"/>
    <property type="match status" value="1"/>
</dbReference>
<dbReference type="EC" id="2.7.1.6" evidence="11 12"/>
<evidence type="ECO:0000256" key="6">
    <source>
        <dbReference type="ARBA" id="ARBA00022777"/>
    </source>
</evidence>
<evidence type="ECO:0000256" key="11">
    <source>
        <dbReference type="HAMAP-Rule" id="MF_00246"/>
    </source>
</evidence>
<dbReference type="SUPFAM" id="SSF55060">
    <property type="entry name" value="GHMP Kinase, C-terminal domain"/>
    <property type="match status" value="1"/>
</dbReference>
<name>A0ABR9AJ92_9BACT</name>
<evidence type="ECO:0000256" key="7">
    <source>
        <dbReference type="ARBA" id="ARBA00022840"/>
    </source>
</evidence>
<keyword evidence="5 11" id="KW-0547">Nucleotide-binding</keyword>
<feature type="domain" description="GHMP kinase N-terminal" evidence="13">
    <location>
        <begin position="89"/>
        <end position="177"/>
    </location>
</feature>
<evidence type="ECO:0000256" key="4">
    <source>
        <dbReference type="ARBA" id="ARBA00022723"/>
    </source>
</evidence>
<evidence type="ECO:0000256" key="5">
    <source>
        <dbReference type="ARBA" id="ARBA00022741"/>
    </source>
</evidence>
<keyword evidence="17" id="KW-1185">Reference proteome</keyword>
<keyword evidence="9 11" id="KW-0299">Galactose metabolism</keyword>
<feature type="binding site" evidence="11">
    <location>
        <position position="125"/>
    </location>
    <ligand>
        <name>Mg(2+)</name>
        <dbReference type="ChEBI" id="CHEBI:18420"/>
    </ligand>
</feature>
<dbReference type="Pfam" id="PF00288">
    <property type="entry name" value="GHMP_kinases_N"/>
    <property type="match status" value="1"/>
</dbReference>
<dbReference type="Pfam" id="PF08544">
    <property type="entry name" value="GHMP_kinases_C"/>
    <property type="match status" value="1"/>
</dbReference>
<protein>
    <recommendedName>
        <fullName evidence="11 12">Galactokinase</fullName>
        <ecNumber evidence="11 12">2.7.1.6</ecNumber>
    </recommendedName>
    <alternativeName>
        <fullName evidence="11">Galactose kinase</fullName>
    </alternativeName>
</protein>
<dbReference type="InterPro" id="IPR006203">
    <property type="entry name" value="GHMP_knse_ATP-bd_CS"/>
</dbReference>
<keyword evidence="6 11" id="KW-0418">Kinase</keyword>
<dbReference type="Proteomes" id="UP000647133">
    <property type="component" value="Unassembled WGS sequence"/>
</dbReference>
<accession>A0ABR9AJ92</accession>
<keyword evidence="8 11" id="KW-0460">Magnesium</keyword>
<feature type="site" description="Transition state stabilizer" evidence="11">
    <location>
        <position position="26"/>
    </location>
</feature>
<evidence type="ECO:0000313" key="16">
    <source>
        <dbReference type="EMBL" id="MBD8488402.1"/>
    </source>
</evidence>
<dbReference type="EMBL" id="JACYTQ010000002">
    <property type="protein sequence ID" value="MBD8488402.1"/>
    <property type="molecule type" value="Genomic_DNA"/>
</dbReference>
<dbReference type="InterPro" id="IPR013750">
    <property type="entry name" value="GHMP_kinase_C_dom"/>
</dbReference>
<comment type="pathway">
    <text evidence="11">Carbohydrate metabolism; galactose metabolism.</text>
</comment>
<feature type="binding site" evidence="11">
    <location>
        <begin position="32"/>
        <end position="35"/>
    </location>
    <ligand>
        <name>substrate</name>
    </ligand>
</feature>
<evidence type="ECO:0000259" key="14">
    <source>
        <dbReference type="Pfam" id="PF08544"/>
    </source>
</evidence>
<evidence type="ECO:0000256" key="9">
    <source>
        <dbReference type="ARBA" id="ARBA00023144"/>
    </source>
</evidence>
<comment type="catalytic activity">
    <reaction evidence="11">
        <text>alpha-D-galactose + ATP = alpha-D-galactose 1-phosphate + ADP + H(+)</text>
        <dbReference type="Rhea" id="RHEA:13553"/>
        <dbReference type="ChEBI" id="CHEBI:15378"/>
        <dbReference type="ChEBI" id="CHEBI:28061"/>
        <dbReference type="ChEBI" id="CHEBI:30616"/>
        <dbReference type="ChEBI" id="CHEBI:58336"/>
        <dbReference type="ChEBI" id="CHEBI:456216"/>
        <dbReference type="EC" id="2.7.1.6"/>
    </reaction>
</comment>
<dbReference type="Pfam" id="PF10509">
    <property type="entry name" value="GalKase_gal_bdg"/>
    <property type="match status" value="1"/>
</dbReference>
<dbReference type="NCBIfam" id="NF003705">
    <property type="entry name" value="PRK05322.1"/>
    <property type="match status" value="1"/>
</dbReference>
<comment type="caution">
    <text evidence="16">The sequence shown here is derived from an EMBL/GenBank/DDBJ whole genome shotgun (WGS) entry which is preliminary data.</text>
</comment>
<feature type="domain" description="Galactokinase N-terminal" evidence="15">
    <location>
        <begin position="9"/>
        <end position="55"/>
    </location>
</feature>
<dbReference type="InterPro" id="IPR014721">
    <property type="entry name" value="Ribsml_uS5_D2-typ_fold_subgr"/>
</dbReference>
<evidence type="ECO:0000313" key="17">
    <source>
        <dbReference type="Proteomes" id="UP000647133"/>
    </source>
</evidence>
<evidence type="ECO:0000256" key="3">
    <source>
        <dbReference type="ARBA" id="ARBA00022679"/>
    </source>
</evidence>
<dbReference type="InterPro" id="IPR019539">
    <property type="entry name" value="GalKase_N"/>
</dbReference>
<comment type="similarity">
    <text evidence="1 11">Belongs to the GHMP kinase family. GalK subfamily.</text>
</comment>
<dbReference type="PROSITE" id="PS00106">
    <property type="entry name" value="GALACTOKINASE"/>
    <property type="match status" value="1"/>
</dbReference>
<dbReference type="InterPro" id="IPR022963">
    <property type="entry name" value="Galactokinase_bac"/>
</dbReference>
<evidence type="ECO:0000256" key="2">
    <source>
        <dbReference type="ARBA" id="ARBA00022490"/>
    </source>
</evidence>
<dbReference type="InterPro" id="IPR036554">
    <property type="entry name" value="GHMP_kinase_C_sf"/>
</dbReference>
<comment type="subcellular location">
    <subcellularLocation>
        <location evidence="11">Cytoplasm</location>
    </subcellularLocation>
</comment>
<evidence type="ECO:0000259" key="13">
    <source>
        <dbReference type="Pfam" id="PF00288"/>
    </source>
</evidence>
<dbReference type="HAMAP" id="MF_00246">
    <property type="entry name" value="Galactokinase"/>
    <property type="match status" value="1"/>
</dbReference>
<sequence>MNPTIIQSKFKELFDKEPIVVKSPGRINLIGEHTDYNEGFVLPAAIDKEIVIAVQANDLEECRLFSFDFQESLTFNINDFERMEGGWGNYVMGVVAQLQKAGYELKGFDLVFGGDVPVGAGLSSSAAVENGVCLALSALFDLGLEKLNMLKFAQKAEHEFAGVQCGIMDQFASMMGKDNHAIRLDCRSLDFSYFPIELGDYQIVLCDTQVKHSLADTAYNDRRRECQEGVEAVQKYHPAVQSLRDVTLEMLDEAKGDVSEVVYTRSKYVIEENERLLKGCELLEKGDIKGFGQQMYGSHDGLSEMYEVSCKELDFLADFAKSNESVAGARMMGGGFGGCTINLVEKSGKDQFEKEVATAYYEAFGKALKIYEVNITDGTRLVTA</sequence>
<dbReference type="InterPro" id="IPR019741">
    <property type="entry name" value="Galactokinase_CS"/>
</dbReference>
<keyword evidence="10 11" id="KW-0119">Carbohydrate metabolism</keyword>
<feature type="binding site" evidence="11">
    <location>
        <position position="219"/>
    </location>
    <ligand>
        <name>substrate</name>
    </ligand>
</feature>
<dbReference type="Gene3D" id="3.30.230.10">
    <property type="match status" value="1"/>
</dbReference>